<proteinExistence type="predicted"/>
<accession>U9U209</accession>
<name>U9U209_RHIID</name>
<dbReference type="HOGENOM" id="CLU_2942924_0_0_1"/>
<organism evidence="1">
    <name type="scientific">Rhizophagus irregularis (strain DAOM 181602 / DAOM 197198 / MUCL 43194)</name>
    <name type="common">Arbuscular mycorrhizal fungus</name>
    <name type="synonym">Glomus intraradices</name>
    <dbReference type="NCBI Taxonomy" id="747089"/>
    <lineage>
        <taxon>Eukaryota</taxon>
        <taxon>Fungi</taxon>
        <taxon>Fungi incertae sedis</taxon>
        <taxon>Mucoromycota</taxon>
        <taxon>Glomeromycotina</taxon>
        <taxon>Glomeromycetes</taxon>
        <taxon>Glomerales</taxon>
        <taxon>Glomeraceae</taxon>
        <taxon>Rhizophagus</taxon>
    </lineage>
</organism>
<dbReference type="EMBL" id="KI284751">
    <property type="protein sequence ID" value="ESA12608.1"/>
    <property type="molecule type" value="Genomic_DNA"/>
</dbReference>
<dbReference type="VEuPathDB" id="FungiDB:RhiirFUN_013624"/>
<gene>
    <name evidence="1" type="ORF">GLOINDRAFT_26943</name>
</gene>
<sequence length="60" mass="7359">MEWEKINEKALFESLEEMMDKEVNELDRIPDWIKSNSFFRIGQRITKTDIRTREEPEIKD</sequence>
<evidence type="ECO:0000313" key="1">
    <source>
        <dbReference type="EMBL" id="ESA12608.1"/>
    </source>
</evidence>
<dbReference type="AlphaFoldDB" id="U9U209"/>
<reference evidence="1" key="1">
    <citation type="submission" date="2013-07" db="EMBL/GenBank/DDBJ databases">
        <title>The genome of an arbuscular mycorrhizal fungus provides insights into the evolution of the oldest plant symbiosis.</title>
        <authorList>
            <consortium name="DOE Joint Genome Institute"/>
            <person name="Tisserant E."/>
            <person name="Malbreil M."/>
            <person name="Kuo A."/>
            <person name="Kohler A."/>
            <person name="Symeonidi A."/>
            <person name="Balestrini R."/>
            <person name="Charron P."/>
            <person name="Duensing N."/>
            <person name="Frei-dit-Frey N."/>
            <person name="Gianinazzi-Pearson V."/>
            <person name="Gilbert B."/>
            <person name="Handa Y."/>
            <person name="Hijri M."/>
            <person name="Kaul R."/>
            <person name="Kawaguchi M."/>
            <person name="Krajinski F."/>
            <person name="Lammers P."/>
            <person name="Lapierre D."/>
            <person name="Masclaux F.G."/>
            <person name="Murat C."/>
            <person name="Morin E."/>
            <person name="Ndikumana S."/>
            <person name="Pagni M."/>
            <person name="Petitpierre D."/>
            <person name="Requena N."/>
            <person name="Rosikiewicz P."/>
            <person name="Riley R."/>
            <person name="Saito K."/>
            <person name="San Clemente H."/>
            <person name="Shapiro H."/>
            <person name="van Tuinen D."/>
            <person name="Becard G."/>
            <person name="Bonfante P."/>
            <person name="Paszkowski U."/>
            <person name="Shachar-Hill Y."/>
            <person name="Young J.P."/>
            <person name="Sanders I.R."/>
            <person name="Henrissat B."/>
            <person name="Rensing S.A."/>
            <person name="Grigoriev I.V."/>
            <person name="Corradi N."/>
            <person name="Roux C."/>
            <person name="Martin F."/>
        </authorList>
    </citation>
    <scope>NUCLEOTIDE SEQUENCE</scope>
    <source>
        <strain evidence="1">DAOM 197198</strain>
    </source>
</reference>
<protein>
    <submittedName>
        <fullName evidence="1">Uncharacterized protein</fullName>
    </submittedName>
</protein>